<dbReference type="Gene3D" id="1.20.140.150">
    <property type="match status" value="2"/>
</dbReference>
<dbReference type="PROSITE" id="PS01346">
    <property type="entry name" value="CLAUDIN"/>
    <property type="match status" value="2"/>
</dbReference>
<accession>A0A8T2PV49</accession>
<gene>
    <name evidence="11" type="ORF">JZ751_000043</name>
</gene>
<dbReference type="FunFam" id="1.20.140.150:FF:000001">
    <property type="entry name" value="Claudin"/>
    <property type="match status" value="2"/>
</dbReference>
<reference evidence="11" key="1">
    <citation type="thesis" date="2021" institute="BYU ScholarsArchive" country="Provo, UT, USA">
        <title>Applications of and Algorithms for Genome Assembly and Genomic Analyses with an Emphasis on Marine Teleosts.</title>
        <authorList>
            <person name="Pickett B.D."/>
        </authorList>
    </citation>
    <scope>NUCLEOTIDE SEQUENCE</scope>
    <source>
        <strain evidence="11">HI-2016</strain>
    </source>
</reference>
<dbReference type="GO" id="GO:0005198">
    <property type="term" value="F:structural molecule activity"/>
    <property type="evidence" value="ECO:0007669"/>
    <property type="project" value="InterPro"/>
</dbReference>
<dbReference type="PRINTS" id="PR01077">
    <property type="entry name" value="CLAUDIN"/>
</dbReference>
<evidence type="ECO:0000313" key="12">
    <source>
        <dbReference type="Proteomes" id="UP000824540"/>
    </source>
</evidence>
<keyword evidence="9 10" id="KW-0472">Membrane</keyword>
<protein>
    <recommendedName>
        <fullName evidence="13">Claudin</fullName>
    </recommendedName>
</protein>
<dbReference type="Pfam" id="PF00822">
    <property type="entry name" value="PMP22_Claudin"/>
    <property type="match status" value="2"/>
</dbReference>
<evidence type="ECO:0000256" key="2">
    <source>
        <dbReference type="ARBA" id="ARBA00004651"/>
    </source>
</evidence>
<keyword evidence="7" id="KW-0965">Cell junction</keyword>
<feature type="transmembrane region" description="Helical" evidence="10">
    <location>
        <begin position="374"/>
        <end position="403"/>
    </location>
</feature>
<evidence type="ECO:0000256" key="9">
    <source>
        <dbReference type="ARBA" id="ARBA00023136"/>
    </source>
</evidence>
<evidence type="ECO:0000256" key="7">
    <source>
        <dbReference type="ARBA" id="ARBA00022949"/>
    </source>
</evidence>
<keyword evidence="6 10" id="KW-0812">Transmembrane</keyword>
<dbReference type="OrthoDB" id="8830244at2759"/>
<feature type="transmembrane region" description="Helical" evidence="10">
    <location>
        <begin position="12"/>
        <end position="30"/>
    </location>
</feature>
<dbReference type="InterPro" id="IPR004031">
    <property type="entry name" value="PMP22/EMP/MP20/Claudin"/>
</dbReference>
<feature type="non-terminal residue" evidence="11">
    <location>
        <position position="437"/>
    </location>
</feature>
<keyword evidence="12" id="KW-1185">Reference proteome</keyword>
<keyword evidence="8 10" id="KW-1133">Transmembrane helix</keyword>
<evidence type="ECO:0000256" key="10">
    <source>
        <dbReference type="SAM" id="Phobius"/>
    </source>
</evidence>
<keyword evidence="5" id="KW-1003">Cell membrane</keyword>
<feature type="transmembrane region" description="Helical" evidence="10">
    <location>
        <begin position="415"/>
        <end position="436"/>
    </location>
</feature>
<feature type="transmembrane region" description="Helical" evidence="10">
    <location>
        <begin position="333"/>
        <end position="353"/>
    </location>
</feature>
<dbReference type="Proteomes" id="UP000824540">
    <property type="component" value="Unassembled WGS sequence"/>
</dbReference>
<dbReference type="EMBL" id="JAFBMS010000001">
    <property type="protein sequence ID" value="KAG9355205.1"/>
    <property type="molecule type" value="Genomic_DNA"/>
</dbReference>
<comment type="similarity">
    <text evidence="3">Belongs to the claudin family.</text>
</comment>
<dbReference type="AlphaFoldDB" id="A0A8T2PV49"/>
<comment type="caution">
    <text evidence="11">The sequence shown here is derived from an EMBL/GenBank/DDBJ whole genome shotgun (WGS) entry which is preliminary data.</text>
</comment>
<evidence type="ECO:0000313" key="11">
    <source>
        <dbReference type="EMBL" id="KAG9355205.1"/>
    </source>
</evidence>
<dbReference type="InterPro" id="IPR006187">
    <property type="entry name" value="Claudin"/>
</dbReference>
<evidence type="ECO:0000256" key="4">
    <source>
        <dbReference type="ARBA" id="ARBA00022427"/>
    </source>
</evidence>
<dbReference type="PANTHER" id="PTHR12002">
    <property type="entry name" value="CLAUDIN"/>
    <property type="match status" value="1"/>
</dbReference>
<dbReference type="GO" id="GO:0005886">
    <property type="term" value="C:plasma membrane"/>
    <property type="evidence" value="ECO:0007669"/>
    <property type="project" value="UniProtKB-SubCell"/>
</dbReference>
<proteinExistence type="inferred from homology"/>
<evidence type="ECO:0000256" key="3">
    <source>
        <dbReference type="ARBA" id="ARBA00008295"/>
    </source>
</evidence>
<name>A0A8T2PV49_9TELE</name>
<dbReference type="InterPro" id="IPR017974">
    <property type="entry name" value="Claudin_CS"/>
</dbReference>
<evidence type="ECO:0008006" key="13">
    <source>
        <dbReference type="Google" id="ProtNLM"/>
    </source>
</evidence>
<evidence type="ECO:0000256" key="6">
    <source>
        <dbReference type="ARBA" id="ARBA00022692"/>
    </source>
</evidence>
<feature type="transmembrane region" description="Helical" evidence="10">
    <location>
        <begin position="262"/>
        <end position="284"/>
    </location>
</feature>
<evidence type="ECO:0000256" key="8">
    <source>
        <dbReference type="ARBA" id="ARBA00022989"/>
    </source>
</evidence>
<feature type="transmembrane region" description="Helical" evidence="10">
    <location>
        <begin position="162"/>
        <end position="183"/>
    </location>
</feature>
<comment type="subcellular location">
    <subcellularLocation>
        <location evidence="1">Cell junction</location>
        <location evidence="1">Tight junction</location>
    </subcellularLocation>
    <subcellularLocation>
        <location evidence="2">Cell membrane</location>
        <topology evidence="2">Multi-pass membrane protein</topology>
    </subcellularLocation>
</comment>
<evidence type="ECO:0000256" key="5">
    <source>
        <dbReference type="ARBA" id="ARBA00022475"/>
    </source>
</evidence>
<dbReference type="GO" id="GO:0005923">
    <property type="term" value="C:bicellular tight junction"/>
    <property type="evidence" value="ECO:0007669"/>
    <property type="project" value="UniProtKB-SubCell"/>
</dbReference>
<sequence length="437" mass="46612">MGRIAKETTGQVFSFIGFVGVALTCGLPMWRVTTFIGPNITTGQIVWDGLWMNCVMQSTGQMQCNIHQFLLRLSRDLQAARALVVSSVVFAFVGVALSFLGAKCTSCFKKDASMAKMVIFSGVLCIVGAILVLIPVCWSAAVTVMDFQSAIIIDTQKRELGAAIYIGWVSALLLIIGGSILCSSCPPSDNKYKYYPPTAYTYPYPYAGSVVTPGPYIPVKPTYMAPSAAPTNRSQYTPPHDGRHFEGDLRKPSKMVHKGRQALGFFLAGLGSLGVVVICALPMWKVTAFIGANIVTSQVFWEGLWMNCVLQSTGHMQCKAYDSLLALPQDLQAARALVVISIAVSVAAAMVGVAGGRCTNFYRRDQATKAKVAIVSGVVFIAAGVLCLIPVCWSASTLITGFYNPLVPTGQKGELGAALYVGWMAGALLILGGALLS</sequence>
<feature type="transmembrane region" description="Helical" evidence="10">
    <location>
        <begin position="79"/>
        <end position="102"/>
    </location>
</feature>
<keyword evidence="4" id="KW-0796">Tight junction</keyword>
<organism evidence="11 12">
    <name type="scientific">Albula glossodonta</name>
    <name type="common">roundjaw bonefish</name>
    <dbReference type="NCBI Taxonomy" id="121402"/>
    <lineage>
        <taxon>Eukaryota</taxon>
        <taxon>Metazoa</taxon>
        <taxon>Chordata</taxon>
        <taxon>Craniata</taxon>
        <taxon>Vertebrata</taxon>
        <taxon>Euteleostomi</taxon>
        <taxon>Actinopterygii</taxon>
        <taxon>Neopterygii</taxon>
        <taxon>Teleostei</taxon>
        <taxon>Albuliformes</taxon>
        <taxon>Albulidae</taxon>
        <taxon>Albula</taxon>
    </lineage>
</organism>
<feature type="transmembrane region" description="Helical" evidence="10">
    <location>
        <begin position="114"/>
        <end position="142"/>
    </location>
</feature>
<evidence type="ECO:0000256" key="1">
    <source>
        <dbReference type="ARBA" id="ARBA00004435"/>
    </source>
</evidence>